<proteinExistence type="predicted"/>
<name>A0ABZ1IB50_9PSEU</name>
<keyword evidence="2" id="KW-1185">Reference proteome</keyword>
<evidence type="ECO:0000313" key="1">
    <source>
        <dbReference type="EMBL" id="WSE31696.1"/>
    </source>
</evidence>
<gene>
    <name evidence="1" type="ORF">VSH64_06185</name>
</gene>
<evidence type="ECO:0000313" key="2">
    <source>
        <dbReference type="Proteomes" id="UP001330812"/>
    </source>
</evidence>
<dbReference type="Proteomes" id="UP001330812">
    <property type="component" value="Chromosome"/>
</dbReference>
<dbReference type="RefSeq" id="WP_326834503.1">
    <property type="nucleotide sequence ID" value="NZ_CP142149.1"/>
</dbReference>
<accession>A0ABZ1IB50</accession>
<reference evidence="1 2" key="1">
    <citation type="journal article" date="2015" name="Int. J. Syst. Evol. Microbiol.">
        <title>Amycolatopsis rhabdoformis sp. nov., an actinomycete isolated from a tropical forest soil.</title>
        <authorList>
            <person name="Souza W.R."/>
            <person name="Silva R.E."/>
            <person name="Goodfellow M."/>
            <person name="Busarakam K."/>
            <person name="Figueiro F.S."/>
            <person name="Ferreira D."/>
            <person name="Rodrigues-Filho E."/>
            <person name="Moraes L.A.B."/>
            <person name="Zucchi T.D."/>
        </authorList>
    </citation>
    <scope>NUCLEOTIDE SEQUENCE [LARGE SCALE GENOMIC DNA]</scope>
    <source>
        <strain evidence="1 2">NCIMB 14900</strain>
    </source>
</reference>
<organism evidence="1 2">
    <name type="scientific">Amycolatopsis rhabdoformis</name>
    <dbReference type="NCBI Taxonomy" id="1448059"/>
    <lineage>
        <taxon>Bacteria</taxon>
        <taxon>Bacillati</taxon>
        <taxon>Actinomycetota</taxon>
        <taxon>Actinomycetes</taxon>
        <taxon>Pseudonocardiales</taxon>
        <taxon>Pseudonocardiaceae</taxon>
        <taxon>Amycolatopsis</taxon>
    </lineage>
</organism>
<dbReference type="EMBL" id="CP142149">
    <property type="protein sequence ID" value="WSE31696.1"/>
    <property type="molecule type" value="Genomic_DNA"/>
</dbReference>
<protein>
    <submittedName>
        <fullName evidence="1">Uncharacterized protein</fullName>
    </submittedName>
</protein>
<sequence>MGLFAMVVAALPLAGGPLTAALLVLRRRPALRSARATRAARVPARLAEELRAIAEVLPRVRPVLTPGPRTTTEPVPLTGPCQPCLEAVVPQPRRAPAPAEPVPCLTCSR</sequence>